<accession>A0A6P6Y4J0</accession>
<keyword evidence="6" id="KW-0067">ATP-binding</keyword>
<dbReference type="RefSeq" id="XP_027200378.1">
    <property type="nucleotide sequence ID" value="XM_027344577.1"/>
</dbReference>
<dbReference type="PANTHER" id="PTHR24356">
    <property type="entry name" value="SERINE/THREONINE-PROTEIN KINASE"/>
    <property type="match status" value="1"/>
</dbReference>
<evidence type="ECO:0000256" key="6">
    <source>
        <dbReference type="ARBA" id="ARBA00022840"/>
    </source>
</evidence>
<dbReference type="Gene3D" id="1.10.510.10">
    <property type="entry name" value="Transferase(Phosphotransferase) domain 1"/>
    <property type="match status" value="2"/>
</dbReference>
<reference evidence="11" key="1">
    <citation type="submission" date="2025-08" db="UniProtKB">
        <authorList>
            <consortium name="RefSeq"/>
        </authorList>
    </citation>
    <scope>IDENTIFICATION</scope>
    <source>
        <strain evidence="11">Airmid</strain>
    </source>
</reference>
<keyword evidence="2" id="KW-0723">Serine/threonine-protein kinase</keyword>
<dbReference type="AlphaFoldDB" id="A0A6P6Y4J0"/>
<dbReference type="InParanoid" id="A0A6P6Y4J0"/>
<gene>
    <name evidence="11" type="primary">LOC113794457</name>
</gene>
<proteinExistence type="predicted"/>
<comment type="catalytic activity">
    <reaction evidence="7">
        <text>L-threonyl-[protein] + ATP = O-phospho-L-threonyl-[protein] + ADP + H(+)</text>
        <dbReference type="Rhea" id="RHEA:46608"/>
        <dbReference type="Rhea" id="RHEA-COMP:11060"/>
        <dbReference type="Rhea" id="RHEA-COMP:11605"/>
        <dbReference type="ChEBI" id="CHEBI:15378"/>
        <dbReference type="ChEBI" id="CHEBI:30013"/>
        <dbReference type="ChEBI" id="CHEBI:30616"/>
        <dbReference type="ChEBI" id="CHEBI:61977"/>
        <dbReference type="ChEBI" id="CHEBI:456216"/>
        <dbReference type="EC" id="2.7.11.1"/>
    </reaction>
</comment>
<keyword evidence="4" id="KW-0547">Nucleotide-binding</keyword>
<dbReference type="Proteomes" id="UP000515146">
    <property type="component" value="Unplaced"/>
</dbReference>
<dbReference type="EC" id="2.7.11.1" evidence="1"/>
<dbReference type="InterPro" id="IPR050236">
    <property type="entry name" value="Ser_Thr_kinase_AGC"/>
</dbReference>
<keyword evidence="10" id="KW-1185">Reference proteome</keyword>
<dbReference type="SUPFAM" id="SSF56112">
    <property type="entry name" value="Protein kinase-like (PK-like)"/>
    <property type="match status" value="1"/>
</dbReference>
<keyword evidence="3" id="KW-0808">Transferase</keyword>
<dbReference type="GO" id="GO:0035556">
    <property type="term" value="P:intracellular signal transduction"/>
    <property type="evidence" value="ECO:0007669"/>
    <property type="project" value="TreeGrafter"/>
</dbReference>
<evidence type="ECO:0000256" key="4">
    <source>
        <dbReference type="ARBA" id="ARBA00022741"/>
    </source>
</evidence>
<organism evidence="10 11">
    <name type="scientific">Dermatophagoides pteronyssinus</name>
    <name type="common">European house dust mite</name>
    <dbReference type="NCBI Taxonomy" id="6956"/>
    <lineage>
        <taxon>Eukaryota</taxon>
        <taxon>Metazoa</taxon>
        <taxon>Ecdysozoa</taxon>
        <taxon>Arthropoda</taxon>
        <taxon>Chelicerata</taxon>
        <taxon>Arachnida</taxon>
        <taxon>Acari</taxon>
        <taxon>Acariformes</taxon>
        <taxon>Sarcoptiformes</taxon>
        <taxon>Astigmata</taxon>
        <taxon>Psoroptidia</taxon>
        <taxon>Analgoidea</taxon>
        <taxon>Pyroglyphidae</taxon>
        <taxon>Dermatophagoidinae</taxon>
        <taxon>Dermatophagoides</taxon>
    </lineage>
</organism>
<evidence type="ECO:0000256" key="3">
    <source>
        <dbReference type="ARBA" id="ARBA00022679"/>
    </source>
</evidence>
<evidence type="ECO:0000313" key="10">
    <source>
        <dbReference type="Proteomes" id="UP000515146"/>
    </source>
</evidence>
<dbReference type="GO" id="GO:0005524">
    <property type="term" value="F:ATP binding"/>
    <property type="evidence" value="ECO:0007669"/>
    <property type="project" value="UniProtKB-KW"/>
</dbReference>
<dbReference type="OrthoDB" id="193931at2759"/>
<name>A0A6P6Y4J0_DERPT</name>
<evidence type="ECO:0000259" key="9">
    <source>
        <dbReference type="PROSITE" id="PS50011"/>
    </source>
</evidence>
<dbReference type="SMART" id="SM00220">
    <property type="entry name" value="S_TKc"/>
    <property type="match status" value="1"/>
</dbReference>
<evidence type="ECO:0000256" key="8">
    <source>
        <dbReference type="ARBA" id="ARBA00048679"/>
    </source>
</evidence>
<keyword evidence="5" id="KW-0418">Kinase</keyword>
<evidence type="ECO:0000313" key="11">
    <source>
        <dbReference type="RefSeq" id="XP_027200378.1"/>
    </source>
</evidence>
<protein>
    <recommendedName>
        <fullName evidence="1">non-specific serine/threonine protein kinase</fullName>
        <ecNumber evidence="1">2.7.11.1</ecNumber>
    </recommendedName>
</protein>
<evidence type="ECO:0000256" key="5">
    <source>
        <dbReference type="ARBA" id="ARBA00022777"/>
    </source>
</evidence>
<dbReference type="Pfam" id="PF00069">
    <property type="entry name" value="Pkinase"/>
    <property type="match status" value="2"/>
</dbReference>
<sequence length="134" mass="15095">MSSTTSDLPCQGSANYHSLLRLNHPYIVKVFDVYEDSSNFYVVMEYLAGGDLRSLLSQEGSFDEQVAAKASKAQEAMYLSSTQSIVGSLSYMAPEVLKRQYNEKIDSWSLGVILYTMLLGRYPFNETRNDSINH</sequence>
<dbReference type="InterPro" id="IPR000719">
    <property type="entry name" value="Prot_kinase_dom"/>
</dbReference>
<dbReference type="PANTHER" id="PTHR24356:SF407">
    <property type="entry name" value="RAC SERINE_THREONINE-PROTEIN KINASE"/>
    <property type="match status" value="1"/>
</dbReference>
<dbReference type="InterPro" id="IPR011009">
    <property type="entry name" value="Kinase-like_dom_sf"/>
</dbReference>
<comment type="catalytic activity">
    <reaction evidence="8">
        <text>L-seryl-[protein] + ATP = O-phospho-L-seryl-[protein] + ADP + H(+)</text>
        <dbReference type="Rhea" id="RHEA:17989"/>
        <dbReference type="Rhea" id="RHEA-COMP:9863"/>
        <dbReference type="Rhea" id="RHEA-COMP:11604"/>
        <dbReference type="ChEBI" id="CHEBI:15378"/>
        <dbReference type="ChEBI" id="CHEBI:29999"/>
        <dbReference type="ChEBI" id="CHEBI:30616"/>
        <dbReference type="ChEBI" id="CHEBI:83421"/>
        <dbReference type="ChEBI" id="CHEBI:456216"/>
        <dbReference type="EC" id="2.7.11.1"/>
    </reaction>
</comment>
<evidence type="ECO:0000256" key="7">
    <source>
        <dbReference type="ARBA" id="ARBA00047899"/>
    </source>
</evidence>
<dbReference type="KEGG" id="dpte:113794457"/>
<feature type="domain" description="Protein kinase" evidence="9">
    <location>
        <begin position="1"/>
        <end position="134"/>
    </location>
</feature>
<dbReference type="PROSITE" id="PS50011">
    <property type="entry name" value="PROTEIN_KINASE_DOM"/>
    <property type="match status" value="1"/>
</dbReference>
<dbReference type="GO" id="GO:0004674">
    <property type="term" value="F:protein serine/threonine kinase activity"/>
    <property type="evidence" value="ECO:0007669"/>
    <property type="project" value="UniProtKB-KW"/>
</dbReference>
<evidence type="ECO:0000256" key="2">
    <source>
        <dbReference type="ARBA" id="ARBA00022527"/>
    </source>
</evidence>
<evidence type="ECO:0000256" key="1">
    <source>
        <dbReference type="ARBA" id="ARBA00012513"/>
    </source>
</evidence>